<dbReference type="PANTHER" id="PTHR46727">
    <property type="entry name" value="E3 SUMO-PROTEIN LIGASE CBX4"/>
    <property type="match status" value="1"/>
</dbReference>
<sequence>MMAAVDSMNVDVRAVGDHVFQADYIQKKRHRRGKVEFLVKWKGYSTKQSTWEPESNILDPMLIAEFNAKRDEWRKKRRIMRKKRKQRLASAENPGDVNDSEHDEVVGPSSVPKRRSASQENLWPYLPSDRLPLLWGSPPRALKPRKVKRKHVYCDKDSADESLTGQETYEGEEEKKSNKSLSMILEENKANIHRQTSRKNCDTLEDEVGTAEEDMEEEEEEEEMEEEEEDDKWPNSDCWEVKCSSTSTSSLGESHVLRVHRIRSDVDYVEREHSPCKDAMCDKDNSQCNGKDNSDPRLGQALNLSASDLIDAKQNSTEANAAKYDHINNNLNHYCPSSLSSSRVVPTAQATSSDSTLSKLLTSEDVADDWNFSSQFESQMNRERQRLEAHILKEEQDTVEKTSDNSTTFKSNTTATASTPTTPTASSKSLPSPSPGGTAQHGRCYSSSEPYQHKKLHHARRRHTTDTSRPIIVTDVKCHKVNVTFVESFSHQGFFKQAEANRTG</sequence>
<keyword evidence="5" id="KW-1185">Reference proteome</keyword>
<dbReference type="CDD" id="cd18627">
    <property type="entry name" value="CD_polycomb_like"/>
    <property type="match status" value="1"/>
</dbReference>
<dbReference type="Proteomes" id="UP000694888">
    <property type="component" value="Unplaced"/>
</dbReference>
<dbReference type="InterPro" id="IPR023779">
    <property type="entry name" value="Chromodomain_CS"/>
</dbReference>
<name>A0ABM0ZY19_APLCA</name>
<keyword evidence="2" id="KW-0539">Nucleus</keyword>
<dbReference type="InterPro" id="IPR016197">
    <property type="entry name" value="Chromo-like_dom_sf"/>
</dbReference>
<dbReference type="PANTHER" id="PTHR46727:SF1">
    <property type="entry name" value="E3 SUMO-PROTEIN LIGASE CBX4"/>
    <property type="match status" value="1"/>
</dbReference>
<dbReference type="GeneID" id="101853308"/>
<dbReference type="InterPro" id="IPR000953">
    <property type="entry name" value="Chromo/chromo_shadow_dom"/>
</dbReference>
<feature type="compositionally biased region" description="Low complexity" evidence="3">
    <location>
        <begin position="411"/>
        <end position="431"/>
    </location>
</feature>
<gene>
    <name evidence="6" type="primary">LOC101853308</name>
</gene>
<feature type="compositionally biased region" description="Acidic residues" evidence="3">
    <location>
        <begin position="203"/>
        <end position="231"/>
    </location>
</feature>
<dbReference type="Pfam" id="PF00385">
    <property type="entry name" value="Chromo"/>
    <property type="match status" value="1"/>
</dbReference>
<feature type="compositionally biased region" description="Basic residues" evidence="3">
    <location>
        <begin position="453"/>
        <end position="463"/>
    </location>
</feature>
<evidence type="ECO:0000256" key="2">
    <source>
        <dbReference type="ARBA" id="ARBA00023242"/>
    </source>
</evidence>
<dbReference type="RefSeq" id="XP_012936857.1">
    <property type="nucleotide sequence ID" value="XM_013081403.2"/>
</dbReference>
<evidence type="ECO:0000313" key="5">
    <source>
        <dbReference type="Proteomes" id="UP000694888"/>
    </source>
</evidence>
<feature type="domain" description="Chromo" evidence="4">
    <location>
        <begin position="20"/>
        <end position="78"/>
    </location>
</feature>
<feature type="region of interest" description="Disordered" evidence="3">
    <location>
        <begin position="79"/>
        <end position="118"/>
    </location>
</feature>
<comment type="subcellular location">
    <subcellularLocation>
        <location evidence="1">Nucleus</location>
    </subcellularLocation>
</comment>
<dbReference type="InterPro" id="IPR023780">
    <property type="entry name" value="Chromo_domain"/>
</dbReference>
<evidence type="ECO:0000313" key="6">
    <source>
        <dbReference type="RefSeq" id="XP_012936857.1"/>
    </source>
</evidence>
<reference evidence="6" key="1">
    <citation type="submission" date="2025-08" db="UniProtKB">
        <authorList>
            <consortium name="RefSeq"/>
        </authorList>
    </citation>
    <scope>IDENTIFICATION</scope>
</reference>
<organism evidence="5 6">
    <name type="scientific">Aplysia californica</name>
    <name type="common">California sea hare</name>
    <dbReference type="NCBI Taxonomy" id="6500"/>
    <lineage>
        <taxon>Eukaryota</taxon>
        <taxon>Metazoa</taxon>
        <taxon>Spiralia</taxon>
        <taxon>Lophotrochozoa</taxon>
        <taxon>Mollusca</taxon>
        <taxon>Gastropoda</taxon>
        <taxon>Heterobranchia</taxon>
        <taxon>Euthyneura</taxon>
        <taxon>Tectipleura</taxon>
        <taxon>Aplysiida</taxon>
        <taxon>Aplysioidea</taxon>
        <taxon>Aplysiidae</taxon>
        <taxon>Aplysia</taxon>
    </lineage>
</organism>
<dbReference type="PROSITE" id="PS00598">
    <property type="entry name" value="CHROMO_1"/>
    <property type="match status" value="1"/>
</dbReference>
<proteinExistence type="predicted"/>
<dbReference type="PROSITE" id="PS50013">
    <property type="entry name" value="CHROMO_2"/>
    <property type="match status" value="1"/>
</dbReference>
<feature type="region of interest" description="Disordered" evidence="3">
    <location>
        <begin position="193"/>
        <end position="235"/>
    </location>
</feature>
<feature type="compositionally biased region" description="Basic and acidic residues" evidence="3">
    <location>
        <begin position="393"/>
        <end position="403"/>
    </location>
</feature>
<protein>
    <submittedName>
        <fullName evidence="6">M-phase phosphoprotein 8</fullName>
    </submittedName>
</protein>
<dbReference type="InterPro" id="IPR043531">
    <property type="entry name" value="CBX4"/>
</dbReference>
<dbReference type="SUPFAM" id="SSF54160">
    <property type="entry name" value="Chromo domain-like"/>
    <property type="match status" value="1"/>
</dbReference>
<dbReference type="Gene3D" id="2.40.50.40">
    <property type="match status" value="1"/>
</dbReference>
<dbReference type="SMART" id="SM00298">
    <property type="entry name" value="CHROMO"/>
    <property type="match status" value="1"/>
</dbReference>
<feature type="region of interest" description="Disordered" evidence="3">
    <location>
        <begin position="393"/>
        <end position="468"/>
    </location>
</feature>
<evidence type="ECO:0000256" key="3">
    <source>
        <dbReference type="SAM" id="MobiDB-lite"/>
    </source>
</evidence>
<evidence type="ECO:0000256" key="1">
    <source>
        <dbReference type="ARBA" id="ARBA00004123"/>
    </source>
</evidence>
<accession>A0ABM0ZY19</accession>
<evidence type="ECO:0000259" key="4">
    <source>
        <dbReference type="PROSITE" id="PS50013"/>
    </source>
</evidence>